<organism evidence="4 5">
    <name type="scientific">Treponema parvum</name>
    <dbReference type="NCBI Taxonomy" id="138851"/>
    <lineage>
        <taxon>Bacteria</taxon>
        <taxon>Pseudomonadati</taxon>
        <taxon>Spirochaetota</taxon>
        <taxon>Spirochaetia</taxon>
        <taxon>Spirochaetales</taxon>
        <taxon>Treponemataceae</taxon>
        <taxon>Treponema</taxon>
    </lineage>
</organism>
<evidence type="ECO:0000313" key="5">
    <source>
        <dbReference type="Proteomes" id="UP000671995"/>
    </source>
</evidence>
<evidence type="ECO:0000256" key="1">
    <source>
        <dbReference type="ARBA" id="ARBA00009013"/>
    </source>
</evidence>
<comment type="similarity">
    <text evidence="1 2">Belongs to the anti-sigma-factor antagonist family.</text>
</comment>
<dbReference type="RefSeq" id="WP_210116683.1">
    <property type="nucleotide sequence ID" value="NZ_CP054257.1"/>
</dbReference>
<dbReference type="InterPro" id="IPR036513">
    <property type="entry name" value="STAS_dom_sf"/>
</dbReference>
<evidence type="ECO:0000256" key="2">
    <source>
        <dbReference type="RuleBase" id="RU003749"/>
    </source>
</evidence>
<dbReference type="Gene3D" id="3.30.750.24">
    <property type="entry name" value="STAS domain"/>
    <property type="match status" value="1"/>
</dbReference>
<dbReference type="InterPro" id="IPR002645">
    <property type="entry name" value="STAS_dom"/>
</dbReference>
<protein>
    <recommendedName>
        <fullName evidence="2">Anti-sigma factor antagonist</fullName>
    </recommendedName>
</protein>
<name>A0A975IDB7_9SPIR</name>
<dbReference type="Pfam" id="PF01740">
    <property type="entry name" value="STAS"/>
    <property type="match status" value="1"/>
</dbReference>
<dbReference type="PANTHER" id="PTHR33495:SF2">
    <property type="entry name" value="ANTI-SIGMA FACTOR ANTAGONIST TM_1081-RELATED"/>
    <property type="match status" value="1"/>
</dbReference>
<reference evidence="4" key="1">
    <citation type="submission" date="2020-05" db="EMBL/GenBank/DDBJ databases">
        <authorList>
            <person name="Zeng H."/>
            <person name="Chan Y.K."/>
            <person name="Watt R.M."/>
        </authorList>
    </citation>
    <scope>NUCLEOTIDE SEQUENCE</scope>
    <source>
        <strain evidence="4">ATCC 700773</strain>
    </source>
</reference>
<gene>
    <name evidence="4" type="ORF">HRI96_07045</name>
</gene>
<proteinExistence type="inferred from homology"/>
<reference evidence="4" key="2">
    <citation type="journal article" date="2021" name="Microbiol. Resour. Announc.">
        <title>Complete Genome Sequences of Three Human Oral Treponema parvum Isolates.</title>
        <authorList>
            <person name="Zeng H."/>
            <person name="Watt R.M."/>
        </authorList>
    </citation>
    <scope>NUCLEOTIDE SEQUENCE</scope>
    <source>
        <strain evidence="4">ATCC 700773</strain>
    </source>
</reference>
<dbReference type="EMBL" id="CP054257">
    <property type="protein sequence ID" value="QTQ11969.1"/>
    <property type="molecule type" value="Genomic_DNA"/>
</dbReference>
<dbReference type="SUPFAM" id="SSF52091">
    <property type="entry name" value="SpoIIaa-like"/>
    <property type="match status" value="1"/>
</dbReference>
<dbReference type="NCBIfam" id="TIGR00377">
    <property type="entry name" value="ant_ant_sig"/>
    <property type="match status" value="1"/>
</dbReference>
<evidence type="ECO:0000259" key="3">
    <source>
        <dbReference type="PROSITE" id="PS50801"/>
    </source>
</evidence>
<accession>A0A975IDB7</accession>
<sequence>MEMTIRKSGEVYIVDVLGEMDLYNSYKLKDLISKMIEKDIKAFVINLDKVDYIDSSGIGVLIYICTTVKKADLQLAITNVHGSVQKVISLTKLNVFFPIVDTVDNAVKKLSDPDKKDD</sequence>
<dbReference type="Proteomes" id="UP000671995">
    <property type="component" value="Chromosome"/>
</dbReference>
<feature type="domain" description="STAS" evidence="3">
    <location>
        <begin position="1"/>
        <end position="110"/>
    </location>
</feature>
<dbReference type="AlphaFoldDB" id="A0A975IDB7"/>
<dbReference type="PANTHER" id="PTHR33495">
    <property type="entry name" value="ANTI-SIGMA FACTOR ANTAGONIST TM_1081-RELATED-RELATED"/>
    <property type="match status" value="1"/>
</dbReference>
<evidence type="ECO:0000313" key="4">
    <source>
        <dbReference type="EMBL" id="QTQ11969.1"/>
    </source>
</evidence>
<dbReference type="PROSITE" id="PS50801">
    <property type="entry name" value="STAS"/>
    <property type="match status" value="1"/>
</dbReference>
<dbReference type="InterPro" id="IPR003658">
    <property type="entry name" value="Anti-sigma_ant"/>
</dbReference>
<dbReference type="CDD" id="cd07043">
    <property type="entry name" value="STAS_anti-anti-sigma_factors"/>
    <property type="match status" value="1"/>
</dbReference>
<dbReference type="GO" id="GO:0043856">
    <property type="term" value="F:anti-sigma factor antagonist activity"/>
    <property type="evidence" value="ECO:0007669"/>
    <property type="project" value="InterPro"/>
</dbReference>